<evidence type="ECO:0000256" key="1">
    <source>
        <dbReference type="ARBA" id="ARBA00023002"/>
    </source>
</evidence>
<proteinExistence type="inferred from homology"/>
<dbReference type="GO" id="GO:0032259">
    <property type="term" value="P:methylation"/>
    <property type="evidence" value="ECO:0007669"/>
    <property type="project" value="UniProtKB-KW"/>
</dbReference>
<dbReference type="GO" id="GO:0008168">
    <property type="term" value="F:methyltransferase activity"/>
    <property type="evidence" value="ECO:0007669"/>
    <property type="project" value="UniProtKB-KW"/>
</dbReference>
<dbReference type="GO" id="GO:0016491">
    <property type="term" value="F:oxidoreductase activity"/>
    <property type="evidence" value="ECO:0007669"/>
    <property type="project" value="UniProtKB-KW"/>
</dbReference>
<keyword evidence="1" id="KW-0560">Oxidoreductase</keyword>
<protein>
    <submittedName>
        <fullName evidence="3">CmcJ-like methyltransferase</fullName>
    </submittedName>
</protein>
<dbReference type="NCBIfam" id="NF041278">
    <property type="entry name" value="CmcJ_NvfI_EfuI"/>
    <property type="match status" value="1"/>
</dbReference>
<gene>
    <name evidence="3" type="ORF">GTA08_BOTSDO13761</name>
</gene>
<dbReference type="Proteomes" id="UP000572817">
    <property type="component" value="Unassembled WGS sequence"/>
</dbReference>
<sequence length="273" mass="30302">MQFLEPWSSPDNPFYRSDPAPGFATKNFEWQPRPVRVADARPTMSAFSLDAHAFAFRADPRGGAAAVLEAFADNDDDRVRELYYPHVERVVKEATGAAEVVVFNHVVRRRDPSVGLFGGSKGRQQPASSVHCDQSAAGAVRRVRQYAGDAADEKLKGRCAIINVWRPLVGPVKDWPLGVMDGSTLAAADVYPTDLWKGQFEPLGQTVNICQAEGQRWYYLKDHGIDEVTLIKIWDNDENVPAKLCAHCAFEDPSTPPDAPLRQSVEARCLVFY</sequence>
<name>A0A8H4J2A7_9PEZI</name>
<evidence type="ECO:0000313" key="4">
    <source>
        <dbReference type="Proteomes" id="UP000572817"/>
    </source>
</evidence>
<dbReference type="PANTHER" id="PTHR34598">
    <property type="entry name" value="BLL6449 PROTEIN"/>
    <property type="match status" value="1"/>
</dbReference>
<dbReference type="OrthoDB" id="412788at2759"/>
<organism evidence="3 4">
    <name type="scientific">Botryosphaeria dothidea</name>
    <dbReference type="NCBI Taxonomy" id="55169"/>
    <lineage>
        <taxon>Eukaryota</taxon>
        <taxon>Fungi</taxon>
        <taxon>Dikarya</taxon>
        <taxon>Ascomycota</taxon>
        <taxon>Pezizomycotina</taxon>
        <taxon>Dothideomycetes</taxon>
        <taxon>Dothideomycetes incertae sedis</taxon>
        <taxon>Botryosphaeriales</taxon>
        <taxon>Botryosphaeriaceae</taxon>
        <taxon>Botryosphaeria</taxon>
    </lineage>
</organism>
<dbReference type="PANTHER" id="PTHR34598:SF3">
    <property type="entry name" value="OXIDOREDUCTASE AN1597"/>
    <property type="match status" value="1"/>
</dbReference>
<evidence type="ECO:0000313" key="3">
    <source>
        <dbReference type="EMBL" id="KAF4310838.1"/>
    </source>
</evidence>
<dbReference type="InterPro" id="IPR044053">
    <property type="entry name" value="AsaB-like"/>
</dbReference>
<dbReference type="AlphaFoldDB" id="A0A8H4J2A7"/>
<keyword evidence="4" id="KW-1185">Reference proteome</keyword>
<dbReference type="EMBL" id="WWBZ02000013">
    <property type="protein sequence ID" value="KAF4310838.1"/>
    <property type="molecule type" value="Genomic_DNA"/>
</dbReference>
<comment type="similarity">
    <text evidence="2">Belongs to the asaB hydroxylase/desaturase family.</text>
</comment>
<comment type="caution">
    <text evidence="3">The sequence shown here is derived from an EMBL/GenBank/DDBJ whole genome shotgun (WGS) entry which is preliminary data.</text>
</comment>
<accession>A0A8H4J2A7</accession>
<evidence type="ECO:0000256" key="2">
    <source>
        <dbReference type="ARBA" id="ARBA00023604"/>
    </source>
</evidence>
<reference evidence="3" key="1">
    <citation type="submission" date="2020-04" db="EMBL/GenBank/DDBJ databases">
        <title>Genome Assembly and Annotation of Botryosphaeria dothidea sdau 11-99, a Latent Pathogen of Apple Fruit Ring Rot in China.</title>
        <authorList>
            <person name="Yu C."/>
            <person name="Diao Y."/>
            <person name="Lu Q."/>
            <person name="Zhao J."/>
            <person name="Cui S."/>
            <person name="Peng C."/>
            <person name="He B."/>
            <person name="Liu H."/>
        </authorList>
    </citation>
    <scope>NUCLEOTIDE SEQUENCE [LARGE SCALE GENOMIC DNA]</scope>
    <source>
        <strain evidence="3">Sdau11-99</strain>
    </source>
</reference>